<gene>
    <name evidence="3" type="ORF">I596_1998</name>
</gene>
<dbReference type="InterPro" id="IPR018306">
    <property type="entry name" value="Phage_T5_Orf172_DNA-bd"/>
</dbReference>
<dbReference type="AlphaFoldDB" id="A0A160DU91"/>
<evidence type="ECO:0000259" key="2">
    <source>
        <dbReference type="Pfam" id="PF10544"/>
    </source>
</evidence>
<protein>
    <recommendedName>
        <fullName evidence="2">Bacteriophage T5 Orf172 DNA-binding domain-containing protein</fullName>
    </recommendedName>
</protein>
<dbReference type="Pfam" id="PF10544">
    <property type="entry name" value="T5orf172"/>
    <property type="match status" value="1"/>
</dbReference>
<feature type="domain" description="Bacteriophage T5 Orf172 DNA-binding" evidence="2">
    <location>
        <begin position="49"/>
        <end position="141"/>
    </location>
</feature>
<evidence type="ECO:0000313" key="4">
    <source>
        <dbReference type="Proteomes" id="UP000076830"/>
    </source>
</evidence>
<accession>A0A160DU91</accession>
<keyword evidence="4" id="KW-1185">Reference proteome</keyword>
<dbReference type="KEGG" id="dko:I596_1998"/>
<name>A0A160DU91_9GAMM</name>
<reference evidence="3 4" key="1">
    <citation type="submission" date="2016-04" db="EMBL/GenBank/DDBJ databases">
        <title>Complete genome sequence of Dokdonella koreensis DS-123T.</title>
        <authorList>
            <person name="Kim J.F."/>
            <person name="Lee H."/>
            <person name="Kwak M.-J."/>
        </authorList>
    </citation>
    <scope>NUCLEOTIDE SEQUENCE [LARGE SCALE GENOMIC DNA]</scope>
    <source>
        <strain evidence="3 4">DS-123</strain>
    </source>
</reference>
<dbReference type="Proteomes" id="UP000076830">
    <property type="component" value="Chromosome"/>
</dbReference>
<organism evidence="3 4">
    <name type="scientific">Dokdonella koreensis DS-123</name>
    <dbReference type="NCBI Taxonomy" id="1300342"/>
    <lineage>
        <taxon>Bacteria</taxon>
        <taxon>Pseudomonadati</taxon>
        <taxon>Pseudomonadota</taxon>
        <taxon>Gammaproteobacteria</taxon>
        <taxon>Lysobacterales</taxon>
        <taxon>Rhodanobacteraceae</taxon>
        <taxon>Dokdonella</taxon>
    </lineage>
</organism>
<dbReference type="OrthoDB" id="5995845at2"/>
<evidence type="ECO:0000313" key="3">
    <source>
        <dbReference type="EMBL" id="ANB18018.1"/>
    </source>
</evidence>
<dbReference type="RefSeq" id="WP_083965480.1">
    <property type="nucleotide sequence ID" value="NZ_CP015249.1"/>
</dbReference>
<proteinExistence type="predicted"/>
<sequence length="237" mass="26565">MLDMSPEAPFMPTVQTGSDAHRPTMSTPAPDVDVPAEAGWRTLRRGRCFVYVLPCRESDVLKVGFSRDPLVRLQSLHARYFEVFDLDRALLAETDYVRDARRIELRLKQALSGEATPPPLVVREAAGGRTEWFRGAWPRAAALLEGICDEDGHLLHPQLSAWLRVRWFRDATLYEWSQQALQQLELATFNGAPDLARKLQRVLKNTLDACHAVGLRLEGKVPGAVVHWYRGGAGEVG</sequence>
<evidence type="ECO:0000256" key="1">
    <source>
        <dbReference type="SAM" id="MobiDB-lite"/>
    </source>
</evidence>
<feature type="region of interest" description="Disordered" evidence="1">
    <location>
        <begin position="1"/>
        <end position="33"/>
    </location>
</feature>
<dbReference type="EMBL" id="CP015249">
    <property type="protein sequence ID" value="ANB18018.1"/>
    <property type="molecule type" value="Genomic_DNA"/>
</dbReference>